<dbReference type="InterPro" id="IPR008952">
    <property type="entry name" value="Tetraspanin_EC2_sf"/>
</dbReference>
<keyword evidence="5 7" id="KW-0472">Membrane</keyword>
<dbReference type="PANTHER" id="PTHR19282:SF544">
    <property type="entry name" value="TETRASPANIN"/>
    <property type="match status" value="1"/>
</dbReference>
<dbReference type="InterPro" id="IPR000301">
    <property type="entry name" value="Tetraspanin_animals"/>
</dbReference>
<evidence type="ECO:0000313" key="8">
    <source>
        <dbReference type="EnsemblMetazoa" id="CLYHEMP004299.1"/>
    </source>
</evidence>
<feature type="transmembrane region" description="Helical" evidence="7">
    <location>
        <begin position="206"/>
        <end position="234"/>
    </location>
</feature>
<dbReference type="PIRSF" id="PIRSF002419">
    <property type="entry name" value="Tetraspanin"/>
    <property type="match status" value="1"/>
</dbReference>
<dbReference type="PANTHER" id="PTHR19282">
    <property type="entry name" value="TETRASPANIN"/>
    <property type="match status" value="1"/>
</dbReference>
<feature type="transmembrane region" description="Helical" evidence="7">
    <location>
        <begin position="81"/>
        <end position="105"/>
    </location>
</feature>
<comment type="similarity">
    <text evidence="2 7">Belongs to the tetraspanin (TM4SF) family.</text>
</comment>
<keyword evidence="9" id="KW-1185">Reference proteome</keyword>
<dbReference type="Pfam" id="PF00335">
    <property type="entry name" value="Tetraspanin"/>
    <property type="match status" value="1"/>
</dbReference>
<keyword evidence="3 7" id="KW-0812">Transmembrane</keyword>
<evidence type="ECO:0000256" key="7">
    <source>
        <dbReference type="RuleBase" id="RU361218"/>
    </source>
</evidence>
<evidence type="ECO:0000313" key="9">
    <source>
        <dbReference type="Proteomes" id="UP000594262"/>
    </source>
</evidence>
<evidence type="ECO:0000256" key="3">
    <source>
        <dbReference type="ARBA" id="ARBA00022692"/>
    </source>
</evidence>
<evidence type="ECO:0000256" key="4">
    <source>
        <dbReference type="ARBA" id="ARBA00022989"/>
    </source>
</evidence>
<dbReference type="GeneID" id="136810198"/>
<reference evidence="8" key="1">
    <citation type="submission" date="2021-01" db="UniProtKB">
        <authorList>
            <consortium name="EnsemblMetazoa"/>
        </authorList>
    </citation>
    <scope>IDENTIFICATION</scope>
</reference>
<keyword evidence="4 7" id="KW-1133">Transmembrane helix</keyword>
<dbReference type="InterPro" id="IPR018499">
    <property type="entry name" value="Tetraspanin/Peripherin"/>
</dbReference>
<feature type="disulfide bond" evidence="6">
    <location>
        <begin position="145"/>
        <end position="178"/>
    </location>
</feature>
<dbReference type="PRINTS" id="PR00259">
    <property type="entry name" value="TMFOUR"/>
</dbReference>
<evidence type="ECO:0000256" key="6">
    <source>
        <dbReference type="PIRSR" id="PIRSR002419-1"/>
    </source>
</evidence>
<evidence type="ECO:0000256" key="1">
    <source>
        <dbReference type="ARBA" id="ARBA00004141"/>
    </source>
</evidence>
<dbReference type="Proteomes" id="UP000594262">
    <property type="component" value="Unplaced"/>
</dbReference>
<sequence>MTAKSCIKYLLFSFNVIFWLAGLAAVGVGIWLLFDPGRFNDFLGRYTFTIPASILIATGLFVCMVGFCGCAGAIKESKCLLGTYFTMLLIIFCAEIAAGVLGFLYRDKIKDEVTTEAQRVIEKEYGTGNSDIDHAVDILQEKLKCCGVKSATEYITSAWKQTTNKSYPPSCCSNQQSCAISTPDNNQLVYLDGCLDKLTEYVKDNLMILGGIGVGLACIQILGMCFACCMFFAIDDEY</sequence>
<dbReference type="EnsemblMetazoa" id="CLYHEMT004299.1">
    <property type="protein sequence ID" value="CLYHEMP004299.1"/>
    <property type="gene ID" value="CLYHEMG004299"/>
</dbReference>
<accession>A0A7M5V0J7</accession>
<dbReference type="SUPFAM" id="SSF48652">
    <property type="entry name" value="Tetraspanin"/>
    <property type="match status" value="1"/>
</dbReference>
<dbReference type="RefSeq" id="XP_066922868.1">
    <property type="nucleotide sequence ID" value="XM_067066767.1"/>
</dbReference>
<keyword evidence="6" id="KW-1015">Disulfide bond</keyword>
<proteinExistence type="inferred from homology"/>
<evidence type="ECO:0000256" key="5">
    <source>
        <dbReference type="ARBA" id="ARBA00023136"/>
    </source>
</evidence>
<dbReference type="OrthoDB" id="438211at2759"/>
<dbReference type="AlphaFoldDB" id="A0A7M5V0J7"/>
<dbReference type="Gene3D" id="1.10.1450.10">
    <property type="entry name" value="Tetraspanin"/>
    <property type="match status" value="1"/>
</dbReference>
<feature type="transmembrane region" description="Helical" evidence="7">
    <location>
        <begin position="54"/>
        <end position="74"/>
    </location>
</feature>
<name>A0A7M5V0J7_9CNID</name>
<feature type="transmembrane region" description="Helical" evidence="7">
    <location>
        <begin position="12"/>
        <end position="34"/>
    </location>
</feature>
<dbReference type="GO" id="GO:0005886">
    <property type="term" value="C:plasma membrane"/>
    <property type="evidence" value="ECO:0007669"/>
    <property type="project" value="TreeGrafter"/>
</dbReference>
<protein>
    <recommendedName>
        <fullName evidence="7">Tetraspanin</fullName>
    </recommendedName>
</protein>
<evidence type="ECO:0000256" key="2">
    <source>
        <dbReference type="ARBA" id="ARBA00006840"/>
    </source>
</evidence>
<organism evidence="8 9">
    <name type="scientific">Clytia hemisphaerica</name>
    <dbReference type="NCBI Taxonomy" id="252671"/>
    <lineage>
        <taxon>Eukaryota</taxon>
        <taxon>Metazoa</taxon>
        <taxon>Cnidaria</taxon>
        <taxon>Hydrozoa</taxon>
        <taxon>Hydroidolina</taxon>
        <taxon>Leptothecata</taxon>
        <taxon>Obeliida</taxon>
        <taxon>Clytiidae</taxon>
        <taxon>Clytia</taxon>
    </lineage>
</organism>
<comment type="subcellular location">
    <subcellularLocation>
        <location evidence="1 7">Membrane</location>
        <topology evidence="1 7">Multi-pass membrane protein</topology>
    </subcellularLocation>
</comment>